<dbReference type="Proteomes" id="UP000188533">
    <property type="component" value="Unassembled WGS sequence"/>
</dbReference>
<dbReference type="Pfam" id="PF00867">
    <property type="entry name" value="XPG_I"/>
    <property type="match status" value="1"/>
</dbReference>
<reference evidence="4 5" key="1">
    <citation type="submission" date="2016-08" db="EMBL/GenBank/DDBJ databases">
        <authorList>
            <consortium name="Lentinula edodes genome sequencing consortium"/>
            <person name="Sakamoto Y."/>
            <person name="Nakade K."/>
            <person name="Sato S."/>
            <person name="Yoshida Y."/>
            <person name="Miyazaki K."/>
            <person name="Natsume S."/>
            <person name="Konno N."/>
        </authorList>
    </citation>
    <scope>NUCLEOTIDE SEQUENCE [LARGE SCALE GENOMIC DNA]</scope>
    <source>
        <strain evidence="4 5">NBRC 111202</strain>
    </source>
</reference>
<organism evidence="4 5">
    <name type="scientific">Lentinula edodes</name>
    <name type="common">Shiitake mushroom</name>
    <name type="synonym">Lentinus edodes</name>
    <dbReference type="NCBI Taxonomy" id="5353"/>
    <lineage>
        <taxon>Eukaryota</taxon>
        <taxon>Fungi</taxon>
        <taxon>Dikarya</taxon>
        <taxon>Basidiomycota</taxon>
        <taxon>Agaricomycotina</taxon>
        <taxon>Agaricomycetes</taxon>
        <taxon>Agaricomycetidae</taxon>
        <taxon>Agaricales</taxon>
        <taxon>Marasmiineae</taxon>
        <taxon>Omphalotaceae</taxon>
        <taxon>Lentinula</taxon>
    </lineage>
</organism>
<dbReference type="GO" id="GO:0017108">
    <property type="term" value="F:5'-flap endonuclease activity"/>
    <property type="evidence" value="ECO:0007669"/>
    <property type="project" value="TreeGrafter"/>
</dbReference>
<protein>
    <submittedName>
        <fullName evidence="4">PIN domain-like partial</fullName>
    </submittedName>
</protein>
<dbReference type="EMBL" id="BDGU01000858">
    <property type="protein sequence ID" value="GAW08953.1"/>
    <property type="molecule type" value="Genomic_DNA"/>
</dbReference>
<dbReference type="SMART" id="SM00484">
    <property type="entry name" value="XPGI"/>
    <property type="match status" value="1"/>
</dbReference>
<keyword evidence="1" id="KW-0540">Nuclease</keyword>
<keyword evidence="2" id="KW-0378">Hydrolase</keyword>
<dbReference type="SUPFAM" id="SSF47807">
    <property type="entry name" value="5' to 3' exonuclease, C-terminal subdomain"/>
    <property type="match status" value="1"/>
</dbReference>
<evidence type="ECO:0000259" key="3">
    <source>
        <dbReference type="SMART" id="SM00484"/>
    </source>
</evidence>
<evidence type="ECO:0000256" key="1">
    <source>
        <dbReference type="ARBA" id="ARBA00022722"/>
    </source>
</evidence>
<accession>A0A1Q3EP21</accession>
<dbReference type="SUPFAM" id="SSF88723">
    <property type="entry name" value="PIN domain-like"/>
    <property type="match status" value="1"/>
</dbReference>
<evidence type="ECO:0000256" key="2">
    <source>
        <dbReference type="ARBA" id="ARBA00022801"/>
    </source>
</evidence>
<dbReference type="InterPro" id="IPR006086">
    <property type="entry name" value="XPG-I_dom"/>
</dbReference>
<dbReference type="InterPro" id="IPR006084">
    <property type="entry name" value="XPG/Rad2"/>
</dbReference>
<dbReference type="InterPro" id="IPR029060">
    <property type="entry name" value="PIN-like_dom_sf"/>
</dbReference>
<comment type="caution">
    <text evidence="4">The sequence shown here is derived from an EMBL/GenBank/DDBJ whole genome shotgun (WGS) entry which is preliminary data.</text>
</comment>
<dbReference type="AlphaFoldDB" id="A0A1Q3EP21"/>
<evidence type="ECO:0000313" key="5">
    <source>
        <dbReference type="Proteomes" id="UP000188533"/>
    </source>
</evidence>
<dbReference type="PANTHER" id="PTHR11081:SF75">
    <property type="entry name" value="ENDONUCLEASE, PUTATIVE (AFU_ORTHOLOGUE AFUA_3G13260)-RELATED"/>
    <property type="match status" value="1"/>
</dbReference>
<proteinExistence type="predicted"/>
<dbReference type="Pfam" id="PF00752">
    <property type="entry name" value="XPG_N"/>
    <property type="match status" value="1"/>
</dbReference>
<sequence length="529" mass="58810">MGIKDLWPLVDEAAFTCKLRDFIVEHGFLKEHYGLRTVVIGIDVSSFLDGFRAADRAQGQLHSSNATLTQFFKLLCGLSKAGAHCIFVYDGDKRPKIKRGRQVVTNELDYLKQSRTMVEHFGYHSHMAPGEAEAEIADMLKQGIVDIILSKDSDVFPLGAASVMNLVVPRDKSKARKSWLDLEVRIYHTKSMEFSQGGFILIALLLHNDFGNGVNGIGLSTARGLAQSGFGETLLRLYESLSPMPQRLSEALQELNQDMAYEIQHNKRGKMGLCSPARAEILRHSNFPTFDDLEALSTFLTPVTSSSEGLPPLLASLRLPTLPNISGIVAFSTEHFAWSPKLTLQHFHNYLWPGVIIRMLSSKYVAYNADNSEVLVPRLQNKFETDSKGHLYIPTFSTTVMNKDVLDFQDKDASDTISIVFNTSFFIQLTGLNSPSAQSRRVDVPVSMIAVAINNLNKVVNLRQMIGPRSPPGQASIEAEASGSHTLHKFPLKRKQSDNLIAESSFKSFKRVKDLGVIELTDSDDDSLY</sequence>
<evidence type="ECO:0000313" key="4">
    <source>
        <dbReference type="EMBL" id="GAW08953.1"/>
    </source>
</evidence>
<dbReference type="STRING" id="5353.A0A1Q3EP21"/>
<keyword evidence="5" id="KW-1185">Reference proteome</keyword>
<feature type="domain" description="XPG-I" evidence="3">
    <location>
        <begin position="119"/>
        <end position="194"/>
    </location>
</feature>
<dbReference type="CDD" id="cd09870">
    <property type="entry name" value="PIN_YEN1"/>
    <property type="match status" value="1"/>
</dbReference>
<reference evidence="4 5" key="2">
    <citation type="submission" date="2017-02" db="EMBL/GenBank/DDBJ databases">
        <title>A genome survey and senescence transcriptome analysis in Lentinula edodes.</title>
        <authorList>
            <person name="Sakamoto Y."/>
            <person name="Nakade K."/>
            <person name="Sato S."/>
            <person name="Yoshida Y."/>
            <person name="Miyazaki K."/>
            <person name="Natsume S."/>
            <person name="Konno N."/>
        </authorList>
    </citation>
    <scope>NUCLEOTIDE SEQUENCE [LARGE SCALE GENOMIC DNA]</scope>
    <source>
        <strain evidence="4 5">NBRC 111202</strain>
    </source>
</reference>
<dbReference type="GO" id="GO:0006281">
    <property type="term" value="P:DNA repair"/>
    <property type="evidence" value="ECO:0007669"/>
    <property type="project" value="UniProtKB-ARBA"/>
</dbReference>
<dbReference type="Gene3D" id="3.40.50.1010">
    <property type="entry name" value="5'-nuclease"/>
    <property type="match status" value="2"/>
</dbReference>
<gene>
    <name evidence="4" type="ORF">LENED_011067</name>
</gene>
<dbReference type="InterPro" id="IPR036279">
    <property type="entry name" value="5-3_exonuclease_C_sf"/>
</dbReference>
<dbReference type="PRINTS" id="PR00853">
    <property type="entry name" value="XPGRADSUPER"/>
</dbReference>
<name>A0A1Q3EP21_LENED</name>
<dbReference type="PANTHER" id="PTHR11081">
    <property type="entry name" value="FLAP ENDONUCLEASE FAMILY MEMBER"/>
    <property type="match status" value="1"/>
</dbReference>
<dbReference type="InterPro" id="IPR006085">
    <property type="entry name" value="XPG_DNA_repair_N"/>
</dbReference>